<sequence length="229" mass="25315">MLSRIITLGLFAALLSLGTRSLSVSASPLRPRNSSQISQIHGRSPHIEDALNIAIFDPGTTIAHWAVLIGGETQDGKLLEGARMFHAIRDPDPDHSLPEKLVIREKISWMAMRDKYPSELNHLNLKVRFANDGVKESDIQKILNMGMGPVTRGVANTCRHFIEDVLKEWQVGVNGPKNLDLKGELQGIDGQTVDTAIKEYVAVHNRWAVKWKELDEEQKKKAGGAGTGK</sequence>
<gene>
    <name evidence="2" type="ORF">J3R30DRAFT_1222213</name>
</gene>
<evidence type="ECO:0000256" key="1">
    <source>
        <dbReference type="SAM" id="SignalP"/>
    </source>
</evidence>
<proteinExistence type="predicted"/>
<dbReference type="Proteomes" id="UP001150266">
    <property type="component" value="Unassembled WGS sequence"/>
</dbReference>
<comment type="caution">
    <text evidence="2">The sequence shown here is derived from an EMBL/GenBank/DDBJ whole genome shotgun (WGS) entry which is preliminary data.</text>
</comment>
<evidence type="ECO:0000313" key="3">
    <source>
        <dbReference type="Proteomes" id="UP001150266"/>
    </source>
</evidence>
<organism evidence="2 3">
    <name type="scientific">Lentinula aciculospora</name>
    <dbReference type="NCBI Taxonomy" id="153920"/>
    <lineage>
        <taxon>Eukaryota</taxon>
        <taxon>Fungi</taxon>
        <taxon>Dikarya</taxon>
        <taxon>Basidiomycota</taxon>
        <taxon>Agaricomycotina</taxon>
        <taxon>Agaricomycetes</taxon>
        <taxon>Agaricomycetidae</taxon>
        <taxon>Agaricales</taxon>
        <taxon>Marasmiineae</taxon>
        <taxon>Omphalotaceae</taxon>
        <taxon>Lentinula</taxon>
    </lineage>
</organism>
<feature type="chain" id="PRO_5040824745" evidence="1">
    <location>
        <begin position="22"/>
        <end position="229"/>
    </location>
</feature>
<evidence type="ECO:0000313" key="2">
    <source>
        <dbReference type="EMBL" id="KAJ4470476.1"/>
    </source>
</evidence>
<dbReference type="AlphaFoldDB" id="A0A9W9A0Y1"/>
<name>A0A9W9A0Y1_9AGAR</name>
<keyword evidence="1" id="KW-0732">Signal</keyword>
<feature type="signal peptide" evidence="1">
    <location>
        <begin position="1"/>
        <end position="21"/>
    </location>
</feature>
<accession>A0A9W9A0Y1</accession>
<keyword evidence="3" id="KW-1185">Reference proteome</keyword>
<reference evidence="2" key="1">
    <citation type="submission" date="2022-08" db="EMBL/GenBank/DDBJ databases">
        <title>A Global Phylogenomic Analysis of the Shiitake Genus Lentinula.</title>
        <authorList>
            <consortium name="DOE Joint Genome Institute"/>
            <person name="Sierra-Patev S."/>
            <person name="Min B."/>
            <person name="Naranjo-Ortiz M."/>
            <person name="Looney B."/>
            <person name="Konkel Z."/>
            <person name="Slot J.C."/>
            <person name="Sakamoto Y."/>
            <person name="Steenwyk J.L."/>
            <person name="Rokas A."/>
            <person name="Carro J."/>
            <person name="Camarero S."/>
            <person name="Ferreira P."/>
            <person name="Molpeceres G."/>
            <person name="Ruiz-Duenas F.J."/>
            <person name="Serrano A."/>
            <person name="Henrissat B."/>
            <person name="Drula E."/>
            <person name="Hughes K.W."/>
            <person name="Mata J.L."/>
            <person name="Ishikawa N.K."/>
            <person name="Vargas-Isla R."/>
            <person name="Ushijima S."/>
            <person name="Smith C.A."/>
            <person name="Ahrendt S."/>
            <person name="Andreopoulos W."/>
            <person name="He G."/>
            <person name="Labutti K."/>
            <person name="Lipzen A."/>
            <person name="Ng V."/>
            <person name="Riley R."/>
            <person name="Sandor L."/>
            <person name="Barry K."/>
            <person name="Martinez A.T."/>
            <person name="Xiao Y."/>
            <person name="Gibbons J.G."/>
            <person name="Terashima K."/>
            <person name="Grigoriev I.V."/>
            <person name="Hibbett D.S."/>
        </authorList>
    </citation>
    <scope>NUCLEOTIDE SEQUENCE</scope>
    <source>
        <strain evidence="2">JLM2183</strain>
    </source>
</reference>
<protein>
    <submittedName>
        <fullName evidence="2">Uncharacterized protein</fullName>
    </submittedName>
</protein>
<dbReference type="EMBL" id="JAOTPV010000026">
    <property type="protein sequence ID" value="KAJ4470476.1"/>
    <property type="molecule type" value="Genomic_DNA"/>
</dbReference>